<reference evidence="1" key="1">
    <citation type="submission" date="2021-02" db="EMBL/GenBank/DDBJ databases">
        <authorList>
            <person name="Nowell W R."/>
        </authorList>
    </citation>
    <scope>NUCLEOTIDE SEQUENCE</scope>
</reference>
<dbReference type="AlphaFoldDB" id="A0A820EZQ6"/>
<dbReference type="Proteomes" id="UP000663836">
    <property type="component" value="Unassembled WGS sequence"/>
</dbReference>
<feature type="non-terminal residue" evidence="1">
    <location>
        <position position="1"/>
    </location>
</feature>
<accession>A0A820EZQ6</accession>
<organism evidence="1 2">
    <name type="scientific">Rotaria sordida</name>
    <dbReference type="NCBI Taxonomy" id="392033"/>
    <lineage>
        <taxon>Eukaryota</taxon>
        <taxon>Metazoa</taxon>
        <taxon>Spiralia</taxon>
        <taxon>Gnathifera</taxon>
        <taxon>Rotifera</taxon>
        <taxon>Eurotatoria</taxon>
        <taxon>Bdelloidea</taxon>
        <taxon>Philodinida</taxon>
        <taxon>Philodinidae</taxon>
        <taxon>Rotaria</taxon>
    </lineage>
</organism>
<comment type="caution">
    <text evidence="1">The sequence shown here is derived from an EMBL/GenBank/DDBJ whole genome shotgun (WGS) entry which is preliminary data.</text>
</comment>
<protein>
    <submittedName>
        <fullName evidence="1">Uncharacterized protein</fullName>
    </submittedName>
</protein>
<proteinExistence type="predicted"/>
<name>A0A820EZQ6_9BILA</name>
<dbReference type="EMBL" id="CAJOBD010023308">
    <property type="protein sequence ID" value="CAF4255063.1"/>
    <property type="molecule type" value="Genomic_DNA"/>
</dbReference>
<gene>
    <name evidence="1" type="ORF">JBS370_LOCUS38861</name>
</gene>
<evidence type="ECO:0000313" key="2">
    <source>
        <dbReference type="Proteomes" id="UP000663836"/>
    </source>
</evidence>
<evidence type="ECO:0000313" key="1">
    <source>
        <dbReference type="EMBL" id="CAF4255063.1"/>
    </source>
</evidence>
<sequence>MNTSACLNEDIFRRPPFSTILLIHIISLYELIEEVAFDIVLRKHVKAELREAVLDDQDNIPPTLKSPIVWIGVLKRLMIRVLNAYIDLKMPLQLYIERIDLWSGDISETDLQKFEVDDDILLEHIYCILNHVEKYQPTTIINDSINTDSQQILDWNIITNNNAKR</sequence>